<protein>
    <recommendedName>
        <fullName evidence="1">NACHT domain-containing protein</fullName>
    </recommendedName>
</protein>
<dbReference type="SUPFAM" id="SSF52540">
    <property type="entry name" value="P-loop containing nucleoside triphosphate hydrolases"/>
    <property type="match status" value="1"/>
</dbReference>
<dbReference type="InterPro" id="IPR027417">
    <property type="entry name" value="P-loop_NTPase"/>
</dbReference>
<dbReference type="PANTHER" id="PTHR46844">
    <property type="entry name" value="SLR5058 PROTEIN"/>
    <property type="match status" value="1"/>
</dbReference>
<accession>A0AAV3XFY3</accession>
<comment type="caution">
    <text evidence="2">The sequence shown here is derived from an EMBL/GenBank/DDBJ whole genome shotgun (WGS) entry which is preliminary data.</text>
</comment>
<feature type="domain" description="NACHT" evidence="1">
    <location>
        <begin position="418"/>
        <end position="495"/>
    </location>
</feature>
<keyword evidence="3" id="KW-1185">Reference proteome</keyword>
<organism evidence="2 3">
    <name type="scientific">Microseira wollei NIES-4236</name>
    <dbReference type="NCBI Taxonomy" id="2530354"/>
    <lineage>
        <taxon>Bacteria</taxon>
        <taxon>Bacillati</taxon>
        <taxon>Cyanobacteriota</taxon>
        <taxon>Cyanophyceae</taxon>
        <taxon>Oscillatoriophycideae</taxon>
        <taxon>Aerosakkonematales</taxon>
        <taxon>Aerosakkonemataceae</taxon>
        <taxon>Microseira</taxon>
    </lineage>
</organism>
<evidence type="ECO:0000259" key="1">
    <source>
        <dbReference type="Pfam" id="PF05729"/>
    </source>
</evidence>
<dbReference type="InterPro" id="IPR007111">
    <property type="entry name" value="NACHT_NTPase"/>
</dbReference>
<name>A0AAV3XFY3_9CYAN</name>
<sequence>MAGQIERSLQLTEAGIKAANKALDKLAITKSDLATRISVSRGKVKGASPKTTVGISRTTINKFFKGEPVQYQQFKEICKALELDWQEVSGRSKQAKAESSQDRQESNADIDALVQQVRQQIQPYIQEKCGTMRVLDMNQPIELGEIYTSVNILEKIAGRRGLELTELMQDVSPENYERFCLGDVREKRIPGLEAVEKFSKLMILGKPGSGKTTFLKHLAIHCIGGKFQPERLPIFVTLKDFAEAPGQPDLLEYINRLIPMFSIETPHDVGARHPGSFGLNTKVDDAVGARHPGSFGLNTKVDNAVPLNRLIPMFSLETPHAVGARHPGSLGLSRKVDNAVGARHPGSFGLNTKVDNAVPLNRLIPMFSRETPHDVGARHPGSFGLSRKVDDAVGARHPGSFGLNRKVDDAVPPQEIIRHGRALILLDGLDEVRDADSPRVLRQIQEFSQQFPQNQFVITCRLAAREYTFEKFTDVEIADFNDEQIADFSGKWFRTKNDPIKADRFVQKLKEDEPIRELATNPLLLTLLCLVFEDSGSFPTNRAELYQTGVDVLLKKWDVKRNIEREQVYKRLSPKRKEDLLSQIARTTFEAGNYFFKQKEVERYITQYIQNLPDASTDPEVLELDSAAVLKSIEAQHGLFVERARGIYSFSHLTFHEYFTARKIVTSCNQYDVDDPILQGLVSHLTEKRWREVFLLTVGMLDSADTLLRLMKQKAYALLKKVENEETTYQFLKLVHQQSLFCEVKPSAIRAFFFARWLQSSEPIVDFYHAIDSRIDDLIKAAMDSHTDLVLVLKYGFASAIKIQHEWRNLQAKMPE</sequence>
<dbReference type="EMBL" id="BLAY01000057">
    <property type="protein sequence ID" value="GET39025.1"/>
    <property type="molecule type" value="Genomic_DNA"/>
</dbReference>
<dbReference type="PANTHER" id="PTHR46844:SF1">
    <property type="entry name" value="SLR5058 PROTEIN"/>
    <property type="match status" value="1"/>
</dbReference>
<gene>
    <name evidence="2" type="ORF">MiSe_37850</name>
</gene>
<dbReference type="AlphaFoldDB" id="A0AAV3XFY3"/>
<evidence type="ECO:0000313" key="2">
    <source>
        <dbReference type="EMBL" id="GET39025.1"/>
    </source>
</evidence>
<dbReference type="Pfam" id="PF05729">
    <property type="entry name" value="NACHT"/>
    <property type="match status" value="1"/>
</dbReference>
<evidence type="ECO:0000313" key="3">
    <source>
        <dbReference type="Proteomes" id="UP001050975"/>
    </source>
</evidence>
<dbReference type="Proteomes" id="UP001050975">
    <property type="component" value="Unassembled WGS sequence"/>
</dbReference>
<proteinExistence type="predicted"/>
<reference evidence="2" key="1">
    <citation type="submission" date="2019-10" db="EMBL/GenBank/DDBJ databases">
        <title>Draft genome sequece of Microseira wollei NIES-4236.</title>
        <authorList>
            <person name="Yamaguchi H."/>
            <person name="Suzuki S."/>
            <person name="Kawachi M."/>
        </authorList>
    </citation>
    <scope>NUCLEOTIDE SEQUENCE</scope>
    <source>
        <strain evidence="2">NIES-4236</strain>
    </source>
</reference>
<dbReference type="RefSeq" id="WP_226583856.1">
    <property type="nucleotide sequence ID" value="NZ_BLAY01000057.1"/>
</dbReference>
<dbReference type="Gene3D" id="3.40.50.300">
    <property type="entry name" value="P-loop containing nucleotide triphosphate hydrolases"/>
    <property type="match status" value="2"/>
</dbReference>